<feature type="transmembrane region" description="Helical" evidence="1">
    <location>
        <begin position="45"/>
        <end position="65"/>
    </location>
</feature>
<protein>
    <recommendedName>
        <fullName evidence="4">Cytochrome C and Quinol oxidase polypeptide I</fullName>
    </recommendedName>
</protein>
<feature type="transmembrane region" description="Helical" evidence="1">
    <location>
        <begin position="117"/>
        <end position="138"/>
    </location>
</feature>
<evidence type="ECO:0000313" key="2">
    <source>
        <dbReference type="EMBL" id="GAA4443371.1"/>
    </source>
</evidence>
<evidence type="ECO:0000313" key="3">
    <source>
        <dbReference type="Proteomes" id="UP001500552"/>
    </source>
</evidence>
<keyword evidence="3" id="KW-1185">Reference proteome</keyword>
<comment type="caution">
    <text evidence="2">The sequence shown here is derived from an EMBL/GenBank/DDBJ whole genome shotgun (WGS) entry which is preliminary data.</text>
</comment>
<proteinExistence type="predicted"/>
<dbReference type="EMBL" id="BAABHC010000035">
    <property type="protein sequence ID" value="GAA4443371.1"/>
    <property type="molecule type" value="Genomic_DNA"/>
</dbReference>
<keyword evidence="1" id="KW-0472">Membrane</keyword>
<dbReference type="Proteomes" id="UP001500552">
    <property type="component" value="Unassembled WGS sequence"/>
</dbReference>
<evidence type="ECO:0000256" key="1">
    <source>
        <dbReference type="SAM" id="Phobius"/>
    </source>
</evidence>
<name>A0ABP8M3U7_9BACT</name>
<keyword evidence="1" id="KW-1133">Transmembrane helix</keyword>
<organism evidence="2 3">
    <name type="scientific">Pontibacter saemangeumensis</name>
    <dbReference type="NCBI Taxonomy" id="1084525"/>
    <lineage>
        <taxon>Bacteria</taxon>
        <taxon>Pseudomonadati</taxon>
        <taxon>Bacteroidota</taxon>
        <taxon>Cytophagia</taxon>
        <taxon>Cytophagales</taxon>
        <taxon>Hymenobacteraceae</taxon>
        <taxon>Pontibacter</taxon>
    </lineage>
</organism>
<reference evidence="3" key="1">
    <citation type="journal article" date="2019" name="Int. J. Syst. Evol. Microbiol.">
        <title>The Global Catalogue of Microorganisms (GCM) 10K type strain sequencing project: providing services to taxonomists for standard genome sequencing and annotation.</title>
        <authorList>
            <consortium name="The Broad Institute Genomics Platform"/>
            <consortium name="The Broad Institute Genome Sequencing Center for Infectious Disease"/>
            <person name="Wu L."/>
            <person name="Ma J."/>
        </authorList>
    </citation>
    <scope>NUCLEOTIDE SEQUENCE [LARGE SCALE GENOMIC DNA]</scope>
    <source>
        <strain evidence="3">JCM 17926</strain>
    </source>
</reference>
<feature type="transmembrane region" description="Helical" evidence="1">
    <location>
        <begin position="85"/>
        <end position="105"/>
    </location>
</feature>
<feature type="transmembrane region" description="Helical" evidence="1">
    <location>
        <begin position="12"/>
        <end position="33"/>
    </location>
</feature>
<gene>
    <name evidence="2" type="ORF">GCM10023188_44010</name>
</gene>
<sequence length="146" mass="15643">MYTGIQHLHSYMTYLVLLGVLVSFASALAGMFGNRVFTAGDRKRGLLGLIPAHLQGVIGVILYFVSPLGASNFSGEAMGDSTARLYLLEHPLTMVIALVLLTVGYSRAKRTAGTGKGFKSIAVFYGIALLLILLRIPWGAWPGNEA</sequence>
<keyword evidence="1" id="KW-0812">Transmembrane</keyword>
<accession>A0ABP8M3U7</accession>
<evidence type="ECO:0008006" key="4">
    <source>
        <dbReference type="Google" id="ProtNLM"/>
    </source>
</evidence>
<dbReference type="RefSeq" id="WP_345162479.1">
    <property type="nucleotide sequence ID" value="NZ_BAABHC010000035.1"/>
</dbReference>